<proteinExistence type="predicted"/>
<reference evidence="3 4" key="1">
    <citation type="submission" date="2019-09" db="EMBL/GenBank/DDBJ databases">
        <title>Whole genome sequences of isolates from the Mars Exploration Rovers.</title>
        <authorList>
            <person name="Seuylemezian A."/>
            <person name="Vaishampayan P."/>
        </authorList>
    </citation>
    <scope>NUCLEOTIDE SEQUENCE [LARGE SCALE GENOMIC DNA]</scope>
    <source>
        <strain evidence="3 4">MER_TA_151</strain>
    </source>
</reference>
<dbReference type="PROSITE" id="PS50968">
    <property type="entry name" value="BIOTINYL_LIPOYL"/>
    <property type="match status" value="1"/>
</dbReference>
<dbReference type="PANTHER" id="PTHR45266:SF3">
    <property type="entry name" value="OXALOACETATE DECARBOXYLASE ALPHA CHAIN"/>
    <property type="match status" value="1"/>
</dbReference>
<organism evidence="3 4">
    <name type="scientific">Niallia endozanthoxylica</name>
    <dbReference type="NCBI Taxonomy" id="2036016"/>
    <lineage>
        <taxon>Bacteria</taxon>
        <taxon>Bacillati</taxon>
        <taxon>Bacillota</taxon>
        <taxon>Bacilli</taxon>
        <taxon>Bacillales</taxon>
        <taxon>Bacillaceae</taxon>
        <taxon>Niallia</taxon>
    </lineage>
</organism>
<evidence type="ECO:0000313" key="3">
    <source>
        <dbReference type="EMBL" id="KAA9025977.1"/>
    </source>
</evidence>
<evidence type="ECO:0000313" key="4">
    <source>
        <dbReference type="Proteomes" id="UP000326671"/>
    </source>
</evidence>
<sequence length="70" mass="7520">MSEIKAVMAGTVLMIQVNQGEHISAGQEVVILESMKMAIPIESLESGEVTKIFVAVGDFVNEGDVLMIIK</sequence>
<gene>
    <name evidence="3" type="ORF">F4V44_08840</name>
</gene>
<dbReference type="InterPro" id="IPR011053">
    <property type="entry name" value="Single_hybrid_motif"/>
</dbReference>
<dbReference type="InterPro" id="IPR050709">
    <property type="entry name" value="Biotin_Carboxyl_Carrier/Decarb"/>
</dbReference>
<dbReference type="Pfam" id="PF00364">
    <property type="entry name" value="Biotin_lipoyl"/>
    <property type="match status" value="1"/>
</dbReference>
<evidence type="ECO:0000259" key="2">
    <source>
        <dbReference type="PROSITE" id="PS50968"/>
    </source>
</evidence>
<dbReference type="OrthoDB" id="163546at2"/>
<dbReference type="Gene3D" id="2.40.50.100">
    <property type="match status" value="1"/>
</dbReference>
<accession>A0A5J5HVN0</accession>
<name>A0A5J5HVN0_9BACI</name>
<keyword evidence="4" id="KW-1185">Reference proteome</keyword>
<dbReference type="CDD" id="cd06850">
    <property type="entry name" value="biotinyl_domain"/>
    <property type="match status" value="1"/>
</dbReference>
<keyword evidence="1" id="KW-0092">Biotin</keyword>
<dbReference type="EMBL" id="VYKL01000015">
    <property type="protein sequence ID" value="KAA9025977.1"/>
    <property type="molecule type" value="Genomic_DNA"/>
</dbReference>
<protein>
    <submittedName>
        <fullName evidence="3">Biotin/lipoyl-binding protein</fullName>
    </submittedName>
</protein>
<comment type="caution">
    <text evidence="3">The sequence shown here is derived from an EMBL/GenBank/DDBJ whole genome shotgun (WGS) entry which is preliminary data.</text>
</comment>
<feature type="domain" description="Lipoyl-binding" evidence="2">
    <location>
        <begin position="1"/>
        <end position="70"/>
    </location>
</feature>
<dbReference type="PANTHER" id="PTHR45266">
    <property type="entry name" value="OXALOACETATE DECARBOXYLASE ALPHA CHAIN"/>
    <property type="match status" value="1"/>
</dbReference>
<dbReference type="Proteomes" id="UP000326671">
    <property type="component" value="Unassembled WGS sequence"/>
</dbReference>
<dbReference type="SUPFAM" id="SSF51230">
    <property type="entry name" value="Single hybrid motif"/>
    <property type="match status" value="1"/>
</dbReference>
<evidence type="ECO:0000256" key="1">
    <source>
        <dbReference type="ARBA" id="ARBA00023267"/>
    </source>
</evidence>
<dbReference type="RefSeq" id="WP_150439628.1">
    <property type="nucleotide sequence ID" value="NZ_VYKL01000015.1"/>
</dbReference>
<dbReference type="AlphaFoldDB" id="A0A5J5HVN0"/>
<dbReference type="InterPro" id="IPR000089">
    <property type="entry name" value="Biotin_lipoyl"/>
</dbReference>